<dbReference type="InterPro" id="IPR012368">
    <property type="entry name" value="OxRdtase_Mopterin-bd_su_IorB"/>
</dbReference>
<sequence>MDSDVVLPEHSIHNVSRRRFMPAAGGLVLGLNIGQAGPREAAQTAARSPNAFVRVGKDGWVTVLAKHLDADQGAHTGLATLVAEELDADWRQVRVEGSPAQAGAGRNGSMAESYLPIRRAGAIARAMLVQAAAQQWRVPAGEIVIRDGIVRHPHSQRQAGIGHLAAAAAALPAPQDPVLKAPADFQLIGKEGVGRADNPAKTNGTAVFTQDFKLPGMLVAVAARAPRPGARLAGYDGQAARGVAGVRAVVEIPATPQHPAVVAVLAENTWAARLGRDALQARWQEGSPHEQALADPLDGYRAAVGQPGLAVTQEGDVDAAFASAASVIEADFLQPLAVQAAMEPLSCLVRLEERRCDIWNGEPVDPADQAAIARYLKVPVGGVTVTALHAGGNAGPRRGAQAGYLIEAVALASAARRQGLDVPIKLTWTREDDLHGGHVRPMRLQRARLALDAAGTPLAWHVRHAGLSRQADPAQGAARVDPPYAAPHQRVEQCSPPDGDIPAWYRSDGQAPVAFAAETLIDQAALAAGRDPVAYRAGLLAGQPRHARALAMAAQQADWGRPLPRTIPNTRRGRGVALHAACGTVMALVAEVTVRPCGTLKVDRVVCAVDCGVAINPGVLRAQLEGAIGAGLANCLHGLSWADSEAQQDRFHDSPVLRMDEMPRVEMHIVPSSEAPAAGVGAVAAAAVAPAVGNALHAATAQRLHTLPFSTKMDMPAPGVVPFMPAAPAVARQQAYGAPLPGRTASHRGADSEKRPQELETGALAA</sequence>
<dbReference type="GO" id="GO:0047121">
    <property type="term" value="F:isoquinoline 1-oxidoreductase activity"/>
    <property type="evidence" value="ECO:0007669"/>
    <property type="project" value="UniProtKB-EC"/>
</dbReference>
<dbReference type="InterPro" id="IPR000674">
    <property type="entry name" value="Ald_Oxase/Xan_DH_a/b"/>
</dbReference>
<gene>
    <name evidence="3" type="primary">iorB</name>
    <name evidence="3" type="ORF">SAMEA1982600_03179</name>
</gene>
<protein>
    <submittedName>
        <fullName evidence="3">Exported oxidoreductase subunit</fullName>
        <ecNumber evidence="3">1.3.99.16</ecNumber>
    </submittedName>
</protein>
<dbReference type="SMART" id="SM01008">
    <property type="entry name" value="Ald_Xan_dh_C"/>
    <property type="match status" value="1"/>
</dbReference>
<name>A0A157Q426_9BORD</name>
<reference evidence="3 4" key="1">
    <citation type="submission" date="2016-03" db="EMBL/GenBank/DDBJ databases">
        <authorList>
            <consortium name="Pathogen Informatics"/>
        </authorList>
    </citation>
    <scope>NUCLEOTIDE SEQUENCE [LARGE SCALE GENOMIC DNA]</scope>
    <source>
        <strain evidence="3 4">NCTC13364</strain>
    </source>
</reference>
<dbReference type="EMBL" id="FKBS01000017">
    <property type="protein sequence ID" value="SAI40326.1"/>
    <property type="molecule type" value="Genomic_DNA"/>
</dbReference>
<dbReference type="InterPro" id="IPR052516">
    <property type="entry name" value="N-heterocyclic_Hydroxylase"/>
</dbReference>
<dbReference type="Gene3D" id="3.90.1170.50">
    <property type="entry name" value="Aldehyde oxidase/xanthine dehydrogenase, a/b hammerhead"/>
    <property type="match status" value="1"/>
</dbReference>
<evidence type="ECO:0000259" key="2">
    <source>
        <dbReference type="SMART" id="SM01008"/>
    </source>
</evidence>
<keyword evidence="3" id="KW-0560">Oxidoreductase</keyword>
<evidence type="ECO:0000256" key="1">
    <source>
        <dbReference type="SAM" id="MobiDB-lite"/>
    </source>
</evidence>
<dbReference type="SUPFAM" id="SSF56003">
    <property type="entry name" value="Molybdenum cofactor-binding domain"/>
    <property type="match status" value="2"/>
</dbReference>
<feature type="domain" description="Aldehyde oxidase/xanthine dehydrogenase a/b hammerhead" evidence="2">
    <location>
        <begin position="203"/>
        <end position="287"/>
    </location>
</feature>
<dbReference type="Proteomes" id="UP000077037">
    <property type="component" value="Unassembled WGS sequence"/>
</dbReference>
<dbReference type="InterPro" id="IPR046867">
    <property type="entry name" value="AldOxase/xan_DH_MoCoBD2"/>
</dbReference>
<dbReference type="InterPro" id="IPR008274">
    <property type="entry name" value="AldOxase/xan_DH_MoCoBD1"/>
</dbReference>
<dbReference type="InterPro" id="IPR037165">
    <property type="entry name" value="AldOxase/xan_DH_Mopterin-bd_sf"/>
</dbReference>
<dbReference type="EC" id="1.3.99.16" evidence="3"/>
<dbReference type="AlphaFoldDB" id="A0A157Q426"/>
<dbReference type="Pfam" id="PF20256">
    <property type="entry name" value="MoCoBD_2"/>
    <property type="match status" value="2"/>
</dbReference>
<dbReference type="Gene3D" id="3.30.365.10">
    <property type="entry name" value="Aldehyde oxidase/xanthine dehydrogenase, molybdopterin binding domain"/>
    <property type="match status" value="4"/>
</dbReference>
<feature type="compositionally biased region" description="Basic and acidic residues" evidence="1">
    <location>
        <begin position="748"/>
        <end position="758"/>
    </location>
</feature>
<proteinExistence type="predicted"/>
<accession>A0A157Q426</accession>
<dbReference type="PROSITE" id="PS51318">
    <property type="entry name" value="TAT"/>
    <property type="match status" value="1"/>
</dbReference>
<evidence type="ECO:0000313" key="3">
    <source>
        <dbReference type="EMBL" id="SAI40326.1"/>
    </source>
</evidence>
<dbReference type="PANTHER" id="PTHR47495">
    <property type="entry name" value="ALDEHYDE DEHYDROGENASE"/>
    <property type="match status" value="1"/>
</dbReference>
<evidence type="ECO:0000313" key="4">
    <source>
        <dbReference type="Proteomes" id="UP000077037"/>
    </source>
</evidence>
<dbReference type="PIRSF" id="PIRSF036389">
    <property type="entry name" value="IOR_B"/>
    <property type="match status" value="1"/>
</dbReference>
<dbReference type="Pfam" id="PF02738">
    <property type="entry name" value="MoCoBD_1"/>
    <property type="match status" value="1"/>
</dbReference>
<dbReference type="InterPro" id="IPR006311">
    <property type="entry name" value="TAT_signal"/>
</dbReference>
<dbReference type="PANTHER" id="PTHR47495:SF2">
    <property type="entry name" value="ALDEHYDE DEHYDROGENASE"/>
    <property type="match status" value="1"/>
</dbReference>
<dbReference type="RefSeq" id="WP_066414908.1">
    <property type="nucleotide sequence ID" value="NZ_FKBS01000017.1"/>
</dbReference>
<feature type="region of interest" description="Disordered" evidence="1">
    <location>
        <begin position="736"/>
        <end position="766"/>
    </location>
</feature>
<organism evidence="3 4">
    <name type="scientific">Bordetella ansorpii</name>
    <dbReference type="NCBI Taxonomy" id="288768"/>
    <lineage>
        <taxon>Bacteria</taxon>
        <taxon>Pseudomonadati</taxon>
        <taxon>Pseudomonadota</taxon>
        <taxon>Betaproteobacteria</taxon>
        <taxon>Burkholderiales</taxon>
        <taxon>Alcaligenaceae</taxon>
        <taxon>Bordetella</taxon>
    </lineage>
</organism>
<dbReference type="OrthoDB" id="9767994at2"/>